<dbReference type="AlphaFoldDB" id="A0A2R3ITD5"/>
<organism evidence="1 2">
    <name type="scientific">Pseudomonas paraeruginosa</name>
    <dbReference type="NCBI Taxonomy" id="2994495"/>
    <lineage>
        <taxon>Bacteria</taxon>
        <taxon>Pseudomonadati</taxon>
        <taxon>Pseudomonadota</taxon>
        <taxon>Gammaproteobacteria</taxon>
        <taxon>Pseudomonadales</taxon>
        <taxon>Pseudomonadaceae</taxon>
        <taxon>Pseudomonas</taxon>
    </lineage>
</organism>
<dbReference type="Proteomes" id="UP000238390">
    <property type="component" value="Chromosome"/>
</dbReference>
<protein>
    <submittedName>
        <fullName evidence="1">Ogr/Delta-like zinc finger</fullName>
    </submittedName>
</protein>
<gene>
    <name evidence="1" type="ORF">CSB93_0737</name>
</gene>
<reference evidence="1 2" key="1">
    <citation type="submission" date="2018-02" db="EMBL/GenBank/DDBJ databases">
        <title>FDA/CDC Antimicrobial Resistant Isolate Bank Genome Sequencing.</title>
        <authorList>
            <person name="Benahmed F.H."/>
            <person name="Lutgring J.D."/>
            <person name="Yoo B."/>
            <person name="Machado M."/>
            <person name="Brown A."/>
            <person name="McAllister G."/>
            <person name="Perry A."/>
            <person name="Halpin A.L."/>
            <person name="Vavikolanu K."/>
            <person name="Ott S."/>
            <person name="Zhao X."/>
            <person name="Tallon L.J."/>
            <person name="Sadzewicz L."/>
            <person name="Aluvathingal J."/>
            <person name="Nadendla S."/>
            <person name="Voskania-kordi A."/>
            <person name="Simonyan V."/>
            <person name="Patel J."/>
            <person name="Shawar R.M."/>
        </authorList>
    </citation>
    <scope>NUCLEOTIDE SEQUENCE [LARGE SCALE GENOMIC DNA]</scope>
    <source>
        <strain evidence="1 2">AR_0356</strain>
    </source>
</reference>
<evidence type="ECO:0000313" key="2">
    <source>
        <dbReference type="Proteomes" id="UP000238390"/>
    </source>
</evidence>
<dbReference type="EMBL" id="CP027169">
    <property type="protein sequence ID" value="AVK05182.1"/>
    <property type="molecule type" value="Genomic_DNA"/>
</dbReference>
<sequence>MNLAFSHTLVPAAEPLERILFDRLREMPRHQQRALFDQLGLLP</sequence>
<name>A0A2R3ITD5_9PSED</name>
<evidence type="ECO:0000313" key="1">
    <source>
        <dbReference type="EMBL" id="AVK05182.1"/>
    </source>
</evidence>
<keyword evidence="2" id="KW-1185">Reference proteome</keyword>
<accession>A0A2R3ITD5</accession>
<proteinExistence type="predicted"/>